<organism evidence="1 2">
    <name type="scientific">Nonomuraea composti</name>
    <dbReference type="NCBI Taxonomy" id="2720023"/>
    <lineage>
        <taxon>Bacteria</taxon>
        <taxon>Bacillati</taxon>
        <taxon>Actinomycetota</taxon>
        <taxon>Actinomycetes</taxon>
        <taxon>Streptosporangiales</taxon>
        <taxon>Streptosporangiaceae</taxon>
        <taxon>Nonomuraea</taxon>
    </lineage>
</organism>
<proteinExistence type="predicted"/>
<evidence type="ECO:0000313" key="2">
    <source>
        <dbReference type="Proteomes" id="UP000696294"/>
    </source>
</evidence>
<dbReference type="Proteomes" id="UP000696294">
    <property type="component" value="Unassembled WGS sequence"/>
</dbReference>
<reference evidence="1 2" key="1">
    <citation type="submission" date="2020-03" db="EMBL/GenBank/DDBJ databases">
        <title>WGS of actinomycetes isolated from Thailand.</title>
        <authorList>
            <person name="Thawai C."/>
        </authorList>
    </citation>
    <scope>NUCLEOTIDE SEQUENCE [LARGE SCALE GENOMIC DNA]</scope>
    <source>
        <strain evidence="1 2">FMUSA5-5</strain>
    </source>
</reference>
<dbReference type="EMBL" id="JAATEP010000013">
    <property type="protein sequence ID" value="NJP91811.1"/>
    <property type="molecule type" value="Genomic_DNA"/>
</dbReference>
<dbReference type="RefSeq" id="WP_168011130.1">
    <property type="nucleotide sequence ID" value="NZ_JAATEP010000013.1"/>
</dbReference>
<keyword evidence="2" id="KW-1185">Reference proteome</keyword>
<accession>A0ABX1B376</accession>
<sequence>MTDVMSRMASRGRLEARRVLPSTTWLIAASARFPVVMPSSARTVPA</sequence>
<evidence type="ECO:0000313" key="1">
    <source>
        <dbReference type="EMBL" id="NJP91811.1"/>
    </source>
</evidence>
<comment type="caution">
    <text evidence="1">The sequence shown here is derived from an EMBL/GenBank/DDBJ whole genome shotgun (WGS) entry which is preliminary data.</text>
</comment>
<protein>
    <submittedName>
        <fullName evidence="1">Uncharacterized protein</fullName>
    </submittedName>
</protein>
<name>A0ABX1B376_9ACTN</name>
<gene>
    <name evidence="1" type="ORF">HCN51_20500</name>
</gene>